<dbReference type="PATRIC" id="fig|1150625.3.peg.2254"/>
<dbReference type="AlphaFoldDB" id="A0A147K6Z4"/>
<feature type="domain" description="SH3b" evidence="3">
    <location>
        <begin position="298"/>
        <end position="364"/>
    </location>
</feature>
<dbReference type="SUPFAM" id="SSF53187">
    <property type="entry name" value="Zn-dependent exopeptidases"/>
    <property type="match status" value="1"/>
</dbReference>
<dbReference type="PIRSF" id="PIRSF037846">
    <property type="entry name" value="Autolysin_YrvJ_prd"/>
    <property type="match status" value="1"/>
</dbReference>
<dbReference type="SMART" id="SM00646">
    <property type="entry name" value="Ami_3"/>
    <property type="match status" value="1"/>
</dbReference>
<keyword evidence="5" id="KW-1185">Reference proteome</keyword>
<comment type="caution">
    <text evidence="4">The sequence shown here is derived from an EMBL/GenBank/DDBJ whole genome shotgun (WGS) entry which is preliminary data.</text>
</comment>
<dbReference type="GO" id="GO:0030288">
    <property type="term" value="C:outer membrane-bounded periplasmic space"/>
    <property type="evidence" value="ECO:0007669"/>
    <property type="project" value="TreeGrafter"/>
</dbReference>
<dbReference type="Proteomes" id="UP000074108">
    <property type="component" value="Unassembled WGS sequence"/>
</dbReference>
<accession>A0A147K6Z4</accession>
<evidence type="ECO:0000313" key="4">
    <source>
        <dbReference type="EMBL" id="KUP05828.1"/>
    </source>
</evidence>
<dbReference type="InterPro" id="IPR017293">
    <property type="entry name" value="N-acetylmuramoyl-L-ala_amidase"/>
</dbReference>
<dbReference type="SMART" id="SM00287">
    <property type="entry name" value="SH3b"/>
    <property type="match status" value="5"/>
</dbReference>
<evidence type="ECO:0000256" key="2">
    <source>
        <dbReference type="ARBA" id="ARBA00023316"/>
    </source>
</evidence>
<dbReference type="GO" id="GO:0009253">
    <property type="term" value="P:peptidoglycan catabolic process"/>
    <property type="evidence" value="ECO:0007669"/>
    <property type="project" value="InterPro"/>
</dbReference>
<keyword evidence="2" id="KW-0961">Cell wall biogenesis/degradation</keyword>
<evidence type="ECO:0000256" key="1">
    <source>
        <dbReference type="ARBA" id="ARBA00022801"/>
    </source>
</evidence>
<name>A0A147K6Z4_9BACI</name>
<dbReference type="PANTHER" id="PTHR30404">
    <property type="entry name" value="N-ACETYLMURAMOYL-L-ALANINE AMIDASE"/>
    <property type="match status" value="1"/>
</dbReference>
<dbReference type="GO" id="GO:0008745">
    <property type="term" value="F:N-acetylmuramoyl-L-alanine amidase activity"/>
    <property type="evidence" value="ECO:0007669"/>
    <property type="project" value="InterPro"/>
</dbReference>
<reference evidence="4 5" key="1">
    <citation type="journal article" date="2016" name="Front. Microbiol.">
        <title>Microevolution Analysis of Bacillus coahuilensis Unveils Differences in Phosphorus Acquisition Strategies and Their Regulation.</title>
        <authorList>
            <person name="Gomez-Lunar Z."/>
            <person name="Hernandez-Gonzalez I."/>
            <person name="Rodriguez-Torres M.D."/>
            <person name="Souza V."/>
            <person name="Olmedo-Alvarez G."/>
        </authorList>
    </citation>
    <scope>NUCLEOTIDE SEQUENCE [LARGE SCALE GENOMIC DNA]</scope>
    <source>
        <strain evidence="5">p1.1.43</strain>
    </source>
</reference>
<protein>
    <recommendedName>
        <fullName evidence="3">SH3b domain-containing protein</fullName>
    </recommendedName>
</protein>
<dbReference type="PANTHER" id="PTHR30404:SF7">
    <property type="entry name" value="CELL WALL AMIDASE LYTH-RELATED"/>
    <property type="match status" value="1"/>
</dbReference>
<sequence length="556" mass="62472">MNPKLGLFLLLLFLFSFIPIIVLAKTNSLQQNEKLSIRSGPGLSYPVLATTLPPSVMILEQEGDWLKIQLDEQIGWIPSWQYAIESTVNTIGKVTGDRLNVRESPSIEAPIVGLLRRDEEVIIFSSSTEEWTKIQSSSFSGYVSSQFVTALDSGSHLLKAAQVNQHSANLYSGPTEDSQLIKTLLPEEPLSILHEWNDWLLVMNDRYEGWMKRGTLSIISPEVPSFTHTMDQKVSISAPTLSVRSSPNFSSEKLGEVAYGEEFSLLDSSSSWYKIQYKGETGWIPSWFSFVGYGSINPTDSFSSIFLLYDNTNIREEPSTQATTIKNGKAGEEYTVIEPSGEWYKIQLDEDQVGYVASWVVFSPSTMMDDRQSLEEFAGRPLILIDAGHGGEDSGAIGANESLEKDLTLKTSRILAEKLTELQFNVVFTRENDQYIPLSTRTLFSNYYQADAFLSLHFDSIADESIIGFTTYYYHENQKDLADTINKGLASSISLRNRGTKKEDYFVLRENTQPSVLLELGYISNSKEERTIHTDEYLDRATDGIVSGIEEYFSSH</sequence>
<dbReference type="STRING" id="1150625.Q75_10585"/>
<dbReference type="InterPro" id="IPR050695">
    <property type="entry name" value="N-acetylmuramoyl_amidase_3"/>
</dbReference>
<dbReference type="InterPro" id="IPR003646">
    <property type="entry name" value="SH3-like_bac-type"/>
</dbReference>
<dbReference type="Gene3D" id="3.40.630.40">
    <property type="entry name" value="Zn-dependent exopeptidases"/>
    <property type="match status" value="1"/>
</dbReference>
<organism evidence="4 5">
    <name type="scientific">Bacillus coahuilensis p1.1.43</name>
    <dbReference type="NCBI Taxonomy" id="1150625"/>
    <lineage>
        <taxon>Bacteria</taxon>
        <taxon>Bacillati</taxon>
        <taxon>Bacillota</taxon>
        <taxon>Bacilli</taxon>
        <taxon>Bacillales</taxon>
        <taxon>Bacillaceae</taxon>
        <taxon>Bacillus</taxon>
    </lineage>
</organism>
<feature type="domain" description="SH3b" evidence="3">
    <location>
        <begin position="231"/>
        <end position="292"/>
    </location>
</feature>
<proteinExistence type="predicted"/>
<dbReference type="InterPro" id="IPR002508">
    <property type="entry name" value="MurNAc-LAA_cat"/>
</dbReference>
<gene>
    <name evidence="4" type="ORF">Q75_10585</name>
</gene>
<evidence type="ECO:0000313" key="5">
    <source>
        <dbReference type="Proteomes" id="UP000074108"/>
    </source>
</evidence>
<dbReference type="Gene3D" id="2.30.30.40">
    <property type="entry name" value="SH3 Domains"/>
    <property type="match status" value="5"/>
</dbReference>
<dbReference type="CDD" id="cd02696">
    <property type="entry name" value="MurNAc-LAA"/>
    <property type="match status" value="1"/>
</dbReference>
<feature type="domain" description="SH3b" evidence="3">
    <location>
        <begin position="89"/>
        <end position="152"/>
    </location>
</feature>
<dbReference type="Pfam" id="PF08239">
    <property type="entry name" value="SH3_3"/>
    <property type="match status" value="4"/>
</dbReference>
<evidence type="ECO:0000259" key="3">
    <source>
        <dbReference type="PROSITE" id="PS51781"/>
    </source>
</evidence>
<dbReference type="PROSITE" id="PS51781">
    <property type="entry name" value="SH3B"/>
    <property type="match status" value="3"/>
</dbReference>
<dbReference type="Pfam" id="PF01520">
    <property type="entry name" value="Amidase_3"/>
    <property type="match status" value="1"/>
</dbReference>
<dbReference type="EMBL" id="LDYG01000032">
    <property type="protein sequence ID" value="KUP05828.1"/>
    <property type="molecule type" value="Genomic_DNA"/>
</dbReference>
<keyword evidence="1" id="KW-0378">Hydrolase</keyword>
<dbReference type="RefSeq" id="WP_059351332.1">
    <property type="nucleotide sequence ID" value="NZ_LDYG01000032.1"/>
</dbReference>
<dbReference type="GO" id="GO:0071555">
    <property type="term" value="P:cell wall organization"/>
    <property type="evidence" value="ECO:0007669"/>
    <property type="project" value="UniProtKB-KW"/>
</dbReference>
<dbReference type="OrthoDB" id="9806267at2"/>